<organism evidence="2 3">
    <name type="scientific">Salmonella enterica subsp. enterica serovar Adelaide str. A4-669</name>
    <dbReference type="NCBI Taxonomy" id="913063"/>
    <lineage>
        <taxon>Bacteria</taxon>
        <taxon>Pseudomonadati</taxon>
        <taxon>Pseudomonadota</taxon>
        <taxon>Gammaproteobacteria</taxon>
        <taxon>Enterobacterales</taxon>
        <taxon>Enterobacteriaceae</taxon>
        <taxon>Salmonella</taxon>
    </lineage>
</organism>
<name>A0A6C8GQ12_SALET</name>
<keyword evidence="1" id="KW-0812">Transmembrane</keyword>
<accession>A0A6C8GQ12</accession>
<protein>
    <submittedName>
        <fullName evidence="2">Uncharacterized protein</fullName>
    </submittedName>
</protein>
<evidence type="ECO:0000313" key="3">
    <source>
        <dbReference type="Proteomes" id="UP000004906"/>
    </source>
</evidence>
<proteinExistence type="predicted"/>
<sequence length="50" mass="6021">MDCNRCSPRYLWGEPKMHVIFAVMVMYVTFFLIGARMRMFILIIIRALHE</sequence>
<dbReference type="EMBL" id="AFCI01000641">
    <property type="protein sequence ID" value="EHC37961.1"/>
    <property type="molecule type" value="Genomic_DNA"/>
</dbReference>
<dbReference type="Proteomes" id="UP000004906">
    <property type="component" value="Unassembled WGS sequence"/>
</dbReference>
<reference evidence="2 3" key="1">
    <citation type="journal article" date="2011" name="BMC Genomics">
        <title>Genome sequencing reveals diversification of virulence factor content and possible host adaptation in distinct subpopulations of Salmonella enterica.</title>
        <authorList>
            <person name="den Bakker H.C."/>
            <person name="Moreno Switt A.I."/>
            <person name="Govoni G."/>
            <person name="Cummings C.A."/>
            <person name="Ranieri M.L."/>
            <person name="Degoricija L."/>
            <person name="Hoelzer K."/>
            <person name="Rodriguez-Rivera L.D."/>
            <person name="Brown S."/>
            <person name="Bolchacova E."/>
            <person name="Furtado M.R."/>
            <person name="Wiedmann M."/>
        </authorList>
    </citation>
    <scope>NUCLEOTIDE SEQUENCE [LARGE SCALE GENOMIC DNA]</scope>
    <source>
        <strain evidence="2 3">A4-669</strain>
    </source>
</reference>
<gene>
    <name evidence="2" type="ORF">LTSEADE_1829</name>
</gene>
<feature type="transmembrane region" description="Helical" evidence="1">
    <location>
        <begin position="20"/>
        <end position="45"/>
    </location>
</feature>
<evidence type="ECO:0000313" key="2">
    <source>
        <dbReference type="EMBL" id="EHC37961.1"/>
    </source>
</evidence>
<dbReference type="AlphaFoldDB" id="A0A6C8GQ12"/>
<comment type="caution">
    <text evidence="2">The sequence shown here is derived from an EMBL/GenBank/DDBJ whole genome shotgun (WGS) entry which is preliminary data.</text>
</comment>
<keyword evidence="1" id="KW-0472">Membrane</keyword>
<evidence type="ECO:0000256" key="1">
    <source>
        <dbReference type="SAM" id="Phobius"/>
    </source>
</evidence>
<keyword evidence="1" id="KW-1133">Transmembrane helix</keyword>